<evidence type="ECO:0000259" key="9">
    <source>
        <dbReference type="Pfam" id="PF01850"/>
    </source>
</evidence>
<dbReference type="CDD" id="cd09881">
    <property type="entry name" value="PIN_VapC4-5_FitB-like"/>
    <property type="match status" value="1"/>
</dbReference>
<dbReference type="InterPro" id="IPR022907">
    <property type="entry name" value="VapC_family"/>
</dbReference>
<gene>
    <name evidence="8" type="primary">vapC</name>
    <name evidence="10" type="ORF">WI372_01210</name>
</gene>
<feature type="binding site" evidence="8">
    <location>
        <position position="92"/>
    </location>
    <ligand>
        <name>Mg(2+)</name>
        <dbReference type="ChEBI" id="CHEBI:18420"/>
    </ligand>
</feature>
<evidence type="ECO:0000313" key="10">
    <source>
        <dbReference type="EMBL" id="MEK9499598.1"/>
    </source>
</evidence>
<name>A0ABU9E646_9BACT</name>
<comment type="caution">
    <text evidence="10">The sequence shown here is derived from an EMBL/GenBank/DDBJ whole genome shotgun (WGS) entry which is preliminary data.</text>
</comment>
<keyword evidence="5 8" id="KW-0378">Hydrolase</keyword>
<dbReference type="InterPro" id="IPR002716">
    <property type="entry name" value="PIN_dom"/>
</dbReference>
<dbReference type="Pfam" id="PF01850">
    <property type="entry name" value="PIN"/>
    <property type="match status" value="1"/>
</dbReference>
<keyword evidence="6 8" id="KW-0460">Magnesium</keyword>
<dbReference type="Gene3D" id="3.40.50.1010">
    <property type="entry name" value="5'-nuclease"/>
    <property type="match status" value="1"/>
</dbReference>
<evidence type="ECO:0000256" key="8">
    <source>
        <dbReference type="HAMAP-Rule" id="MF_00265"/>
    </source>
</evidence>
<evidence type="ECO:0000256" key="3">
    <source>
        <dbReference type="ARBA" id="ARBA00022722"/>
    </source>
</evidence>
<dbReference type="RefSeq" id="WP_405283041.1">
    <property type="nucleotide sequence ID" value="NZ_CP144380.1"/>
</dbReference>
<dbReference type="PANTHER" id="PTHR33653">
    <property type="entry name" value="RIBONUCLEASE VAPC2"/>
    <property type="match status" value="1"/>
</dbReference>
<keyword evidence="2 8" id="KW-1277">Toxin-antitoxin system</keyword>
<comment type="function">
    <text evidence="8">Toxic component of a toxin-antitoxin (TA) system. An RNase.</text>
</comment>
<evidence type="ECO:0000256" key="5">
    <source>
        <dbReference type="ARBA" id="ARBA00022801"/>
    </source>
</evidence>
<dbReference type="EC" id="3.1.-.-" evidence="8"/>
<accession>A0ABU9E646</accession>
<feature type="domain" description="PIN" evidence="9">
    <location>
        <begin position="2"/>
        <end position="118"/>
    </location>
</feature>
<evidence type="ECO:0000256" key="6">
    <source>
        <dbReference type="ARBA" id="ARBA00022842"/>
    </source>
</evidence>
<evidence type="ECO:0000256" key="2">
    <source>
        <dbReference type="ARBA" id="ARBA00022649"/>
    </source>
</evidence>
<dbReference type="PANTHER" id="PTHR33653:SF1">
    <property type="entry name" value="RIBONUCLEASE VAPC2"/>
    <property type="match status" value="1"/>
</dbReference>
<evidence type="ECO:0000313" key="11">
    <source>
        <dbReference type="Proteomes" id="UP001484239"/>
    </source>
</evidence>
<dbReference type="InterPro" id="IPR050556">
    <property type="entry name" value="Type_II_TA_system_RNase"/>
</dbReference>
<keyword evidence="11" id="KW-1185">Reference proteome</keyword>
<keyword evidence="3 8" id="KW-0540">Nuclease</keyword>
<evidence type="ECO:0000256" key="1">
    <source>
        <dbReference type="ARBA" id="ARBA00001946"/>
    </source>
</evidence>
<comment type="cofactor">
    <cofactor evidence="1 8">
        <name>Mg(2+)</name>
        <dbReference type="ChEBI" id="CHEBI:18420"/>
    </cofactor>
</comment>
<proteinExistence type="inferred from homology"/>
<feature type="binding site" evidence="8">
    <location>
        <position position="5"/>
    </location>
    <ligand>
        <name>Mg(2+)</name>
        <dbReference type="ChEBI" id="CHEBI:18420"/>
    </ligand>
</feature>
<protein>
    <recommendedName>
        <fullName evidence="8">Ribonuclease VapC</fullName>
        <shortName evidence="8">RNase VapC</shortName>
        <ecNumber evidence="8">3.1.-.-</ecNumber>
    </recommendedName>
    <alternativeName>
        <fullName evidence="8">Toxin VapC</fullName>
    </alternativeName>
</protein>
<dbReference type="SUPFAM" id="SSF88723">
    <property type="entry name" value="PIN domain-like"/>
    <property type="match status" value="1"/>
</dbReference>
<keyword evidence="4 8" id="KW-0479">Metal-binding</keyword>
<evidence type="ECO:0000256" key="4">
    <source>
        <dbReference type="ARBA" id="ARBA00022723"/>
    </source>
</evidence>
<dbReference type="HAMAP" id="MF_00265">
    <property type="entry name" value="VapC_Nob1"/>
    <property type="match status" value="1"/>
</dbReference>
<comment type="similarity">
    <text evidence="7 8">Belongs to the PINc/VapC protein family.</text>
</comment>
<dbReference type="InterPro" id="IPR029060">
    <property type="entry name" value="PIN-like_dom_sf"/>
</dbReference>
<dbReference type="Proteomes" id="UP001484239">
    <property type="component" value="Unassembled WGS sequence"/>
</dbReference>
<dbReference type="EMBL" id="JBBHLI010000001">
    <property type="protein sequence ID" value="MEK9499598.1"/>
    <property type="molecule type" value="Genomic_DNA"/>
</dbReference>
<keyword evidence="8" id="KW-0800">Toxin</keyword>
<evidence type="ECO:0000256" key="7">
    <source>
        <dbReference type="ARBA" id="ARBA00038093"/>
    </source>
</evidence>
<reference evidence="10 11" key="1">
    <citation type="submission" date="2024-02" db="EMBL/GenBank/DDBJ databases">
        <title>A novel Gemmatimonadota bacterium.</title>
        <authorList>
            <person name="Du Z.-J."/>
            <person name="Ye Y.-Q."/>
        </authorList>
    </citation>
    <scope>NUCLEOTIDE SEQUENCE [LARGE SCALE GENOMIC DNA]</scope>
    <source>
        <strain evidence="10 11">DH-20</strain>
    </source>
</reference>
<sequence>MIALDTSVLVEALGAGGALSAELRAEFEAGQRVVIPTLVLFEWLRGPRLPAELAVQKALFPADEALPFGAREADIAARLYRDLPRARGREVDLAIAACALSWKARLWTLNRVDFDDVPGLAFR</sequence>
<organism evidence="10 11">
    <name type="scientific">Gaopeijia maritima</name>
    <dbReference type="NCBI Taxonomy" id="3119007"/>
    <lineage>
        <taxon>Bacteria</taxon>
        <taxon>Pseudomonadati</taxon>
        <taxon>Gemmatimonadota</taxon>
        <taxon>Longimicrobiia</taxon>
        <taxon>Gaopeijiales</taxon>
        <taxon>Gaopeijiaceae</taxon>
        <taxon>Gaopeijia</taxon>
    </lineage>
</organism>